<feature type="transmembrane region" description="Helical" evidence="1">
    <location>
        <begin position="48"/>
        <end position="70"/>
    </location>
</feature>
<dbReference type="KEGG" id="vaq:FIV01_04595"/>
<dbReference type="AlphaFoldDB" id="A0A5P9CI33"/>
<evidence type="ECO:0000313" key="3">
    <source>
        <dbReference type="Proteomes" id="UP000326936"/>
    </source>
</evidence>
<dbReference type="OrthoDB" id="5878845at2"/>
<dbReference type="Proteomes" id="UP000326936">
    <property type="component" value="Chromosome"/>
</dbReference>
<gene>
    <name evidence="2" type="ORF">FIV01_04595</name>
</gene>
<protein>
    <submittedName>
        <fullName evidence="2">Uncharacterized protein</fullName>
    </submittedName>
</protein>
<evidence type="ECO:0000313" key="2">
    <source>
        <dbReference type="EMBL" id="QFT25701.1"/>
    </source>
</evidence>
<name>A0A5P9CI33_9VIBR</name>
<feature type="transmembrane region" description="Helical" evidence="1">
    <location>
        <begin position="21"/>
        <end position="42"/>
    </location>
</feature>
<keyword evidence="1" id="KW-0812">Transmembrane</keyword>
<accession>A0A5P9CI33</accession>
<keyword evidence="1" id="KW-0472">Membrane</keyword>
<reference evidence="2 3" key="1">
    <citation type="submission" date="2019-10" db="EMBL/GenBank/DDBJ databases">
        <title>Complete genome sequence of Vibrio sp. strain THAF100, isolated from non-filtered water from the water column of tank 6 of a marine aquarium containing stony-coral fragments. Water maintained at 26 degree C.</title>
        <authorList>
            <person name="Ruckert C."/>
            <person name="Franco A."/>
            <person name="Kalinowski J."/>
            <person name="Glaeser S."/>
        </authorList>
    </citation>
    <scope>NUCLEOTIDE SEQUENCE [LARGE SCALE GENOMIC DNA]</scope>
    <source>
        <strain evidence="2 3">THAF100</strain>
    </source>
</reference>
<dbReference type="RefSeq" id="WP_152429935.1">
    <property type="nucleotide sequence ID" value="NZ_CBCSDK010000003.1"/>
</dbReference>
<organism evidence="2 3">
    <name type="scientific">Vibrio aquimaris</name>
    <dbReference type="NCBI Taxonomy" id="2587862"/>
    <lineage>
        <taxon>Bacteria</taxon>
        <taxon>Pseudomonadati</taxon>
        <taxon>Pseudomonadota</taxon>
        <taxon>Gammaproteobacteria</taxon>
        <taxon>Vibrionales</taxon>
        <taxon>Vibrionaceae</taxon>
        <taxon>Vibrio</taxon>
    </lineage>
</organism>
<evidence type="ECO:0000256" key="1">
    <source>
        <dbReference type="SAM" id="Phobius"/>
    </source>
</evidence>
<sequence length="83" mass="9387">MSVNLLYLISKGIKVSTPFHLMMDFLVLVMCVCIPKMIFFILPAIPEHIAMGTMVMTIGVFMVALTKFGLMGWWSTEDERDAI</sequence>
<dbReference type="EMBL" id="CP045350">
    <property type="protein sequence ID" value="QFT25701.1"/>
    <property type="molecule type" value="Genomic_DNA"/>
</dbReference>
<proteinExistence type="predicted"/>
<keyword evidence="3" id="KW-1185">Reference proteome</keyword>
<keyword evidence="1" id="KW-1133">Transmembrane helix</keyword>